<sequence length="64" mass="7476">MVKCAFEGCKKKIKLTDYPCKCTLTFCALHKCHVVHKCTFDYKKENKERLEKLTNVKQTPVIVI</sequence>
<feature type="domain" description="AN1-type" evidence="4">
    <location>
        <begin position="1"/>
        <end position="46"/>
    </location>
</feature>
<dbReference type="Gene3D" id="4.10.1110.10">
    <property type="entry name" value="AN1-like Zinc finger"/>
    <property type="match status" value="1"/>
</dbReference>
<evidence type="ECO:0000259" key="4">
    <source>
        <dbReference type="PROSITE" id="PS51039"/>
    </source>
</evidence>
<organism evidence="5">
    <name type="scientific">Megaviridae environmental sample</name>
    <dbReference type="NCBI Taxonomy" id="1737588"/>
    <lineage>
        <taxon>Viruses</taxon>
        <taxon>Varidnaviria</taxon>
        <taxon>Bamfordvirae</taxon>
        <taxon>Nucleocytoviricota</taxon>
        <taxon>Megaviricetes</taxon>
        <taxon>Imitervirales</taxon>
        <taxon>Mimiviridae</taxon>
        <taxon>environmental samples</taxon>
    </lineage>
</organism>
<dbReference type="InterPro" id="IPR000058">
    <property type="entry name" value="Znf_AN1"/>
</dbReference>
<name>A0A5J6VLU3_9VIRU</name>
<dbReference type="PANTHER" id="PTHR10634">
    <property type="entry name" value="AN1-TYPE ZINC FINGER PROTEIN"/>
    <property type="match status" value="1"/>
</dbReference>
<dbReference type="InterPro" id="IPR050652">
    <property type="entry name" value="AN1_A20_ZnFinger"/>
</dbReference>
<keyword evidence="2" id="KW-0863">Zinc-finger</keyword>
<dbReference type="EMBL" id="MN448299">
    <property type="protein sequence ID" value="QFG75115.1"/>
    <property type="molecule type" value="Genomic_DNA"/>
</dbReference>
<protein>
    <recommendedName>
        <fullName evidence="4">AN1-type domain-containing protein</fullName>
    </recommendedName>
</protein>
<dbReference type="GO" id="GO:0008270">
    <property type="term" value="F:zinc ion binding"/>
    <property type="evidence" value="ECO:0007669"/>
    <property type="project" value="UniProtKB-KW"/>
</dbReference>
<evidence type="ECO:0000256" key="1">
    <source>
        <dbReference type="ARBA" id="ARBA00022723"/>
    </source>
</evidence>
<evidence type="ECO:0000256" key="3">
    <source>
        <dbReference type="ARBA" id="ARBA00022833"/>
    </source>
</evidence>
<keyword evidence="3" id="KW-0862">Zinc</keyword>
<reference evidence="5" key="1">
    <citation type="journal article" date="2019" name="Philos. Trans. R. Soc. Lond., B, Biol. Sci.">
        <title>Targeted metagenomic recovery of four divergent viruses reveals shared and distinctive characteristics of giant viruses of marine eukaryotes.</title>
        <authorList>
            <person name="Needham D.M."/>
            <person name="Poirier C."/>
            <person name="Hehenberger E."/>
            <person name="Jimenez V."/>
            <person name="Swalwell J.E."/>
            <person name="Santoro A.E."/>
            <person name="Worden A.Z."/>
        </authorList>
    </citation>
    <scope>NUCLEOTIDE SEQUENCE</scope>
    <source>
        <strain evidence="5">OPacV-421</strain>
    </source>
</reference>
<proteinExistence type="predicted"/>
<evidence type="ECO:0000313" key="5">
    <source>
        <dbReference type="EMBL" id="QFG75115.1"/>
    </source>
</evidence>
<accession>A0A5J6VLU3</accession>
<keyword evidence="1" id="KW-0479">Metal-binding</keyword>
<dbReference type="SUPFAM" id="SSF118310">
    <property type="entry name" value="AN1-like Zinc finger"/>
    <property type="match status" value="1"/>
</dbReference>
<dbReference type="PANTHER" id="PTHR10634:SF149">
    <property type="entry name" value="AN1-TYPE DOMAIN-CONTAINING PROTEIN-RELATED"/>
    <property type="match status" value="1"/>
</dbReference>
<dbReference type="PROSITE" id="PS51039">
    <property type="entry name" value="ZF_AN1"/>
    <property type="match status" value="1"/>
</dbReference>
<dbReference type="InterPro" id="IPR035896">
    <property type="entry name" value="AN1-like_Znf"/>
</dbReference>
<evidence type="ECO:0000256" key="2">
    <source>
        <dbReference type="ARBA" id="ARBA00022771"/>
    </source>
</evidence>